<gene>
    <name evidence="1" type="ORF">ARMOST_20905</name>
</gene>
<protein>
    <submittedName>
        <fullName evidence="1">Uncharacterized protein</fullName>
    </submittedName>
</protein>
<reference evidence="2" key="1">
    <citation type="journal article" date="2017" name="Nat. Ecol. Evol.">
        <title>Genome expansion and lineage-specific genetic innovations in the forest pathogenic fungi Armillaria.</title>
        <authorList>
            <person name="Sipos G."/>
            <person name="Prasanna A.N."/>
            <person name="Walter M.C."/>
            <person name="O'Connor E."/>
            <person name="Balint B."/>
            <person name="Krizsan K."/>
            <person name="Kiss B."/>
            <person name="Hess J."/>
            <person name="Varga T."/>
            <person name="Slot J."/>
            <person name="Riley R."/>
            <person name="Boka B."/>
            <person name="Rigling D."/>
            <person name="Barry K."/>
            <person name="Lee J."/>
            <person name="Mihaltcheva S."/>
            <person name="LaButti K."/>
            <person name="Lipzen A."/>
            <person name="Waldron R."/>
            <person name="Moloney N.M."/>
            <person name="Sperisen C."/>
            <person name="Kredics L."/>
            <person name="Vagvoelgyi C."/>
            <person name="Patrignani A."/>
            <person name="Fitzpatrick D."/>
            <person name="Nagy I."/>
            <person name="Doyle S."/>
            <person name="Anderson J.B."/>
            <person name="Grigoriev I.V."/>
            <person name="Gueldener U."/>
            <person name="Muensterkoetter M."/>
            <person name="Nagy L.G."/>
        </authorList>
    </citation>
    <scope>NUCLEOTIDE SEQUENCE [LARGE SCALE GENOMIC DNA]</scope>
    <source>
        <strain evidence="2">C18/9</strain>
    </source>
</reference>
<keyword evidence="2" id="KW-1185">Reference proteome</keyword>
<dbReference type="EMBL" id="FUEG01000043">
    <property type="protein sequence ID" value="SJL17355.1"/>
    <property type="molecule type" value="Genomic_DNA"/>
</dbReference>
<evidence type="ECO:0000313" key="1">
    <source>
        <dbReference type="EMBL" id="SJL17355.1"/>
    </source>
</evidence>
<organism evidence="1 2">
    <name type="scientific">Armillaria ostoyae</name>
    <name type="common">Armillaria root rot fungus</name>
    <dbReference type="NCBI Taxonomy" id="47428"/>
    <lineage>
        <taxon>Eukaryota</taxon>
        <taxon>Fungi</taxon>
        <taxon>Dikarya</taxon>
        <taxon>Basidiomycota</taxon>
        <taxon>Agaricomycotina</taxon>
        <taxon>Agaricomycetes</taxon>
        <taxon>Agaricomycetidae</taxon>
        <taxon>Agaricales</taxon>
        <taxon>Marasmiineae</taxon>
        <taxon>Physalacriaceae</taxon>
        <taxon>Armillaria</taxon>
    </lineage>
</organism>
<proteinExistence type="predicted"/>
<sequence length="244" mass="27825">MSDIRMLVFSGSYMPCHNQPKVKTFGGGREQSRRLQLSSILMKICQVDEVVPMRRPSRRVSKRTRKWWYCTEEDTAKSITTHTDGSPQQFLSSTHSRTDELFLLTVEIAISQGSKRLEARTKFVAGCFAEGGVKEPTTTGSRRSYFMTKSLLWERSGRRRYSTGQLISSRRDRSQATVFRPYPLHKVTIKKSCRTGLRQGVRNNTASLITNEQTPFGGNQMPLRWRIGGLQGRNNIPLPMTKST</sequence>
<name>A0A284S8L2_ARMOS</name>
<evidence type="ECO:0000313" key="2">
    <source>
        <dbReference type="Proteomes" id="UP000219338"/>
    </source>
</evidence>
<accession>A0A284S8L2</accession>
<dbReference type="AlphaFoldDB" id="A0A284S8L2"/>
<dbReference type="Proteomes" id="UP000219338">
    <property type="component" value="Unassembled WGS sequence"/>
</dbReference>